<evidence type="ECO:0000313" key="4">
    <source>
        <dbReference type="Proteomes" id="UP000321723"/>
    </source>
</evidence>
<sequence length="128" mass="14381">MTGRRVPAGAAQPGPERAKRLRFVRGYAGRYWSFGNRWYVELTAVEDSGCAGWKVVAWPTLLSADGSRYVDRRAVSMRRHRARLLADAKSWAQGLEDGNRTTGSCDERPPEHVRHAGATTRSGRRRAR</sequence>
<comment type="caution">
    <text evidence="2">The sequence shown here is derived from an EMBL/GenBank/DDBJ whole genome shotgun (WGS) entry which is preliminary data.</text>
</comment>
<evidence type="ECO:0000313" key="3">
    <source>
        <dbReference type="EMBL" id="MBB5474694.1"/>
    </source>
</evidence>
<reference evidence="3 5" key="2">
    <citation type="submission" date="2020-08" db="EMBL/GenBank/DDBJ databases">
        <title>Sequencing the genomes of 1000 actinobacteria strains.</title>
        <authorList>
            <person name="Klenk H.-P."/>
        </authorList>
    </citation>
    <scope>NUCLEOTIDE SEQUENCE [LARGE SCALE GENOMIC DNA]</scope>
    <source>
        <strain evidence="3 5">DSM 9581</strain>
    </source>
</reference>
<dbReference type="EMBL" id="JACHDN010000001">
    <property type="protein sequence ID" value="MBB5474694.1"/>
    <property type="molecule type" value="Genomic_DNA"/>
</dbReference>
<gene>
    <name evidence="2" type="ORF">CHO01_21830</name>
    <name evidence="3" type="ORF">HNR08_003430</name>
</gene>
<dbReference type="Proteomes" id="UP000321723">
    <property type="component" value="Unassembled WGS sequence"/>
</dbReference>
<organism evidence="2 4">
    <name type="scientific">Cellulomonas hominis</name>
    <dbReference type="NCBI Taxonomy" id="156981"/>
    <lineage>
        <taxon>Bacteria</taxon>
        <taxon>Bacillati</taxon>
        <taxon>Actinomycetota</taxon>
        <taxon>Actinomycetes</taxon>
        <taxon>Micrococcales</taxon>
        <taxon>Cellulomonadaceae</taxon>
        <taxon>Cellulomonas</taxon>
    </lineage>
</organism>
<keyword evidence="4" id="KW-1185">Reference proteome</keyword>
<evidence type="ECO:0000313" key="5">
    <source>
        <dbReference type="Proteomes" id="UP000564629"/>
    </source>
</evidence>
<feature type="compositionally biased region" description="Basic and acidic residues" evidence="1">
    <location>
        <begin position="105"/>
        <end position="114"/>
    </location>
</feature>
<name>A0A511FFF8_9CELL</name>
<dbReference type="EMBL" id="BJVQ01000029">
    <property type="protein sequence ID" value="GEL47067.1"/>
    <property type="molecule type" value="Genomic_DNA"/>
</dbReference>
<accession>A0A511FFF8</accession>
<evidence type="ECO:0000256" key="1">
    <source>
        <dbReference type="SAM" id="MobiDB-lite"/>
    </source>
</evidence>
<dbReference type="Proteomes" id="UP000564629">
    <property type="component" value="Unassembled WGS sequence"/>
</dbReference>
<proteinExistence type="predicted"/>
<evidence type="ECO:0000313" key="2">
    <source>
        <dbReference type="EMBL" id="GEL47067.1"/>
    </source>
</evidence>
<feature type="region of interest" description="Disordered" evidence="1">
    <location>
        <begin position="95"/>
        <end position="128"/>
    </location>
</feature>
<dbReference type="RefSeq" id="WP_146837845.1">
    <property type="nucleotide sequence ID" value="NZ_BJVQ01000029.1"/>
</dbReference>
<reference evidence="2 4" key="1">
    <citation type="submission" date="2019-07" db="EMBL/GenBank/DDBJ databases">
        <title>Whole genome shotgun sequence of Cellulomonas hominis NBRC 16055.</title>
        <authorList>
            <person name="Hosoyama A."/>
            <person name="Uohara A."/>
            <person name="Ohji S."/>
            <person name="Ichikawa N."/>
        </authorList>
    </citation>
    <scope>NUCLEOTIDE SEQUENCE [LARGE SCALE GENOMIC DNA]</scope>
    <source>
        <strain evidence="2 4">NBRC 16055</strain>
    </source>
</reference>
<dbReference type="AlphaFoldDB" id="A0A511FFF8"/>
<protein>
    <submittedName>
        <fullName evidence="2">Uncharacterized protein</fullName>
    </submittedName>
</protein>